<dbReference type="GO" id="GO:0003676">
    <property type="term" value="F:nucleic acid binding"/>
    <property type="evidence" value="ECO:0007669"/>
    <property type="project" value="InterPro"/>
</dbReference>
<name>A0A2K3PLU3_TRIPR</name>
<dbReference type="Pfam" id="PF25597">
    <property type="entry name" value="SH3_retrovirus"/>
    <property type="match status" value="1"/>
</dbReference>
<evidence type="ECO:0000256" key="1">
    <source>
        <dbReference type="ARBA" id="ARBA00022750"/>
    </source>
</evidence>
<dbReference type="Pfam" id="PF00665">
    <property type="entry name" value="rve"/>
    <property type="match status" value="1"/>
</dbReference>
<reference evidence="4 5" key="2">
    <citation type="journal article" date="2017" name="Front. Plant Sci.">
        <title>Gene Classification and Mining of Molecular Markers Useful in Red Clover (Trifolium pratense) Breeding.</title>
        <authorList>
            <person name="Istvanek J."/>
            <person name="Dluhosova J."/>
            <person name="Dluhos P."/>
            <person name="Patkova L."/>
            <person name="Nedelnik J."/>
            <person name="Repkova J."/>
        </authorList>
    </citation>
    <scope>NUCLEOTIDE SEQUENCE [LARGE SCALE GENOMIC DNA]</scope>
    <source>
        <strain evidence="5">cv. Tatra</strain>
        <tissue evidence="4">Young leaves</tissue>
    </source>
</reference>
<dbReference type="Pfam" id="PF03732">
    <property type="entry name" value="Retrotrans_gag"/>
    <property type="match status" value="1"/>
</dbReference>
<accession>A0A2K3PLU3</accession>
<gene>
    <name evidence="4" type="ORF">L195_g012972</name>
</gene>
<feature type="compositionally biased region" description="Basic residues" evidence="2">
    <location>
        <begin position="308"/>
        <end position="318"/>
    </location>
</feature>
<dbReference type="EMBL" id="ASHM01008371">
    <property type="protein sequence ID" value="PNY16257.1"/>
    <property type="molecule type" value="Genomic_DNA"/>
</dbReference>
<dbReference type="SUPFAM" id="SSF53098">
    <property type="entry name" value="Ribonuclease H-like"/>
    <property type="match status" value="1"/>
</dbReference>
<dbReference type="InterPro" id="IPR005162">
    <property type="entry name" value="Retrotrans_gag_dom"/>
</dbReference>
<dbReference type="Pfam" id="PF22936">
    <property type="entry name" value="Pol_BBD"/>
    <property type="match status" value="1"/>
</dbReference>
<feature type="region of interest" description="Disordered" evidence="2">
    <location>
        <begin position="307"/>
        <end position="327"/>
    </location>
</feature>
<keyword evidence="1" id="KW-0645">Protease</keyword>
<evidence type="ECO:0000313" key="4">
    <source>
        <dbReference type="EMBL" id="PNY16257.1"/>
    </source>
</evidence>
<dbReference type="PROSITE" id="PS50994">
    <property type="entry name" value="INTEGRASE"/>
    <property type="match status" value="1"/>
</dbReference>
<evidence type="ECO:0000256" key="2">
    <source>
        <dbReference type="SAM" id="MobiDB-lite"/>
    </source>
</evidence>
<sequence length="1461" mass="165043">MEEKLEQPKPDASAKSERLKSDLGKRNSSPYDLHSNDNPGSVITQVQLRGDENYDEWTRAMRTSLRARRKWGFIDGAITQPEDGSPEIEDWWTVQSMLVSWILNTIEPSLRSTITYFENAKELWEDIKDRFSVVNGPRIQQLKSDLAECKQGGMTMVAYYGKLKVLWDELANYEQALTCTCGGCKCNIATKLEKRREEEKAHQFLMGLDDALYGTVRSNLLATDPLPSVNKIYSTLVQEERMKIVTRSKEGSKEIVGMAVQTGVRFKDPGEAKNKSTPCSHCNRSGHDEAGCFEIIGYPDWWGDRPRGVNKSRGRGKGVQRAGNNTGRGQMVRANAAQTAGAGVGTSVGTNFPAENSGLTSLSNEQWQTLMELLKNSKPSTNERMTGNNRFDMWIIDTGASNHMTGSLMNFSELWDVSGCPVGMPNGQSIAATKEGNVKLDGSLKLKNVLYVPNLNCNLISVSQLIDESNCIVQFTYDLCVIQDRTSKMMIGAGERRDGLYFFRGIPSARAFKISEVNQLELWHKRMGHPSLKTVKLLPSVSCGKFSESMNKACEVCQRAKQNKEKFTLSNSKASDVFELIHCDLWGAYRTPSSCGASYFLTIVDDCSRAVWISLLIDKKEVTRTLINFFAMVERQYNRKVKIVRSDNGTEFTCMKSYFLEQGIIFQTSCTGTPQQNGRVERKHRHILNVARALRFQGNLPIEFWGECILTAGYLINRTPTSILNGKTPYEVLHGQAPSYEHLRVFGSLCYAHNQGRKGDKFASKSRKCMFVGYPYGKKGWKLYDLETKDLFVSRDVDFFETTFPFVQEVAEQGQHVVEHIVDADDKSEDGEFFEQENEVGTEVKVGVQDEESSANTEPIPHELSDAAPIKQHQEMQDEGEQLGRGHRVKQPSTRLRDHVTNTILKLSPFKCSSAPSHNPGAPYPLTHYVNYDRFSLPHKNFLAAITTEKEPSYFHEAVKDGRWRTAMQEEIQALEANKTWEVQSLPPGRKALGCKWVYRIKYRSDGTVERFKARLVILGNHQVEGVNYTETFAPVAKMVTVRIVLAVAATREWELHQMDVHNAFLHGDLQEEVFMKMPPGFQVQQSNKVCKLRKSLYGLKQAPRCWFAKLSAALKDYGFEQSYLDYSLFTLQHDDVQLVVLIYVDDLIVSGSHPTAIQKFKNYLSTCFHMKDLGVLKYFLGVEVARSSTGIYLCQRKYALDIISESGHLGAKPASIPLEQNHRLPLANGRSLDNPEQYRRLVGRLIYLCFTRPELSYSVHTLSQFMQQPKEEHWEAALRVVRYLKGNPGQGILLSRSCDLQLYGWCDSDWAGCPLTRRSVTGWLVLLGSSPISWKTKKQHTVSRSSAEAEYRSMAAATCELKWIKGILSNLGITHSRPMSLHCDSQAALHIAKNPVFHERTKHIEVDCHFVRDEILKGNVQTAYVPTNTQLADIFTKALGKSQFEFLLDKLGIHNLHAPT</sequence>
<dbReference type="InterPro" id="IPR012337">
    <property type="entry name" value="RNaseH-like_sf"/>
</dbReference>
<dbReference type="Pfam" id="PF07727">
    <property type="entry name" value="RVT_2"/>
    <property type="match status" value="1"/>
</dbReference>
<dbReference type="SUPFAM" id="SSF56672">
    <property type="entry name" value="DNA/RNA polymerases"/>
    <property type="match status" value="1"/>
</dbReference>
<feature type="domain" description="Integrase catalytic" evidence="3">
    <location>
        <begin position="578"/>
        <end position="737"/>
    </location>
</feature>
<dbReference type="Gene3D" id="3.30.420.10">
    <property type="entry name" value="Ribonuclease H-like superfamily/Ribonuclease H"/>
    <property type="match status" value="1"/>
</dbReference>
<comment type="caution">
    <text evidence="4">The sequence shown here is derived from an EMBL/GenBank/DDBJ whole genome shotgun (WGS) entry which is preliminary data.</text>
</comment>
<dbReference type="GO" id="GO:0004190">
    <property type="term" value="F:aspartic-type endopeptidase activity"/>
    <property type="evidence" value="ECO:0007669"/>
    <property type="project" value="UniProtKB-KW"/>
</dbReference>
<dbReference type="InterPro" id="IPR043502">
    <property type="entry name" value="DNA/RNA_pol_sf"/>
</dbReference>
<dbReference type="GO" id="GO:0015074">
    <property type="term" value="P:DNA integration"/>
    <property type="evidence" value="ECO:0007669"/>
    <property type="project" value="InterPro"/>
</dbReference>
<evidence type="ECO:0000259" key="3">
    <source>
        <dbReference type="PROSITE" id="PS50994"/>
    </source>
</evidence>
<keyword evidence="1" id="KW-0378">Hydrolase</keyword>
<dbReference type="InterPro" id="IPR025724">
    <property type="entry name" value="GAG-pre-integrase_dom"/>
</dbReference>
<dbReference type="InterPro" id="IPR029472">
    <property type="entry name" value="Copia-like_N"/>
</dbReference>
<dbReference type="Proteomes" id="UP000236291">
    <property type="component" value="Unassembled WGS sequence"/>
</dbReference>
<protein>
    <submittedName>
        <fullName evidence="4">Copia protein (Gag-int-pol protein)</fullName>
    </submittedName>
</protein>
<keyword evidence="1" id="KW-0064">Aspartyl protease</keyword>
<dbReference type="InterPro" id="IPR036397">
    <property type="entry name" value="RNaseH_sf"/>
</dbReference>
<dbReference type="InterPro" id="IPR054722">
    <property type="entry name" value="PolX-like_BBD"/>
</dbReference>
<dbReference type="Pfam" id="PF13976">
    <property type="entry name" value="gag_pre-integrs"/>
    <property type="match status" value="1"/>
</dbReference>
<organism evidence="4 5">
    <name type="scientific">Trifolium pratense</name>
    <name type="common">Red clover</name>
    <dbReference type="NCBI Taxonomy" id="57577"/>
    <lineage>
        <taxon>Eukaryota</taxon>
        <taxon>Viridiplantae</taxon>
        <taxon>Streptophyta</taxon>
        <taxon>Embryophyta</taxon>
        <taxon>Tracheophyta</taxon>
        <taxon>Spermatophyta</taxon>
        <taxon>Magnoliopsida</taxon>
        <taxon>eudicotyledons</taxon>
        <taxon>Gunneridae</taxon>
        <taxon>Pentapetalae</taxon>
        <taxon>rosids</taxon>
        <taxon>fabids</taxon>
        <taxon>Fabales</taxon>
        <taxon>Fabaceae</taxon>
        <taxon>Papilionoideae</taxon>
        <taxon>50 kb inversion clade</taxon>
        <taxon>NPAAA clade</taxon>
        <taxon>Hologalegina</taxon>
        <taxon>IRL clade</taxon>
        <taxon>Trifolieae</taxon>
        <taxon>Trifolium</taxon>
    </lineage>
</organism>
<reference evidence="4 5" key="1">
    <citation type="journal article" date="2014" name="Am. J. Bot.">
        <title>Genome assembly and annotation for red clover (Trifolium pratense; Fabaceae).</title>
        <authorList>
            <person name="Istvanek J."/>
            <person name="Jaros M."/>
            <person name="Krenek A."/>
            <person name="Repkova J."/>
        </authorList>
    </citation>
    <scope>NUCLEOTIDE SEQUENCE [LARGE SCALE GENOMIC DNA]</scope>
    <source>
        <strain evidence="5">cv. Tatra</strain>
        <tissue evidence="4">Young leaves</tissue>
    </source>
</reference>
<dbReference type="InterPro" id="IPR001584">
    <property type="entry name" value="Integrase_cat-core"/>
</dbReference>
<dbReference type="ExpressionAtlas" id="A0A2K3PLU3">
    <property type="expression patterns" value="baseline"/>
</dbReference>
<feature type="compositionally biased region" description="Basic and acidic residues" evidence="2">
    <location>
        <begin position="1"/>
        <end position="25"/>
    </location>
</feature>
<dbReference type="PANTHER" id="PTHR11439:SF462">
    <property type="match status" value="1"/>
</dbReference>
<dbReference type="CDD" id="cd09272">
    <property type="entry name" value="RNase_HI_RT_Ty1"/>
    <property type="match status" value="1"/>
</dbReference>
<dbReference type="InterPro" id="IPR057670">
    <property type="entry name" value="SH3_retrovirus"/>
</dbReference>
<dbReference type="Pfam" id="PF14244">
    <property type="entry name" value="Retrotran_gag_3"/>
    <property type="match status" value="1"/>
</dbReference>
<proteinExistence type="predicted"/>
<dbReference type="PANTHER" id="PTHR11439">
    <property type="entry name" value="GAG-POL-RELATED RETROTRANSPOSON"/>
    <property type="match status" value="1"/>
</dbReference>
<feature type="compositionally biased region" description="Polar residues" evidence="2">
    <location>
        <begin position="26"/>
        <end position="41"/>
    </location>
</feature>
<feature type="region of interest" description="Disordered" evidence="2">
    <location>
        <begin position="1"/>
        <end position="41"/>
    </location>
</feature>
<dbReference type="InterPro" id="IPR013103">
    <property type="entry name" value="RVT_2"/>
</dbReference>
<evidence type="ECO:0000313" key="5">
    <source>
        <dbReference type="Proteomes" id="UP000236291"/>
    </source>
</evidence>